<dbReference type="InterPro" id="IPR032466">
    <property type="entry name" value="Metal_Hydrolase"/>
</dbReference>
<keyword evidence="4" id="KW-1185">Reference proteome</keyword>
<dbReference type="EMBL" id="BMYF01000013">
    <property type="protein sequence ID" value="GHB40885.1"/>
    <property type="molecule type" value="Genomic_DNA"/>
</dbReference>
<comment type="caution">
    <text evidence="3">The sequence shown here is derived from an EMBL/GenBank/DDBJ whole genome shotgun (WGS) entry which is preliminary data.</text>
</comment>
<dbReference type="GO" id="GO:0004038">
    <property type="term" value="F:allantoinase activity"/>
    <property type="evidence" value="ECO:0007669"/>
    <property type="project" value="TreeGrafter"/>
</dbReference>
<dbReference type="Gene3D" id="2.30.40.10">
    <property type="entry name" value="Urease, subunit C, domain 1"/>
    <property type="match status" value="1"/>
</dbReference>
<evidence type="ECO:0000313" key="3">
    <source>
        <dbReference type="EMBL" id="GHB40885.1"/>
    </source>
</evidence>
<dbReference type="CDD" id="cd01317">
    <property type="entry name" value="DHOase_IIa"/>
    <property type="match status" value="1"/>
</dbReference>
<reference evidence="3" key="1">
    <citation type="journal article" date="2014" name="Int. J. Syst. Evol. Microbiol.">
        <title>Complete genome sequence of Corynebacterium casei LMG S-19264T (=DSM 44701T), isolated from a smear-ripened cheese.</title>
        <authorList>
            <consortium name="US DOE Joint Genome Institute (JGI-PGF)"/>
            <person name="Walter F."/>
            <person name="Albersmeier A."/>
            <person name="Kalinowski J."/>
            <person name="Ruckert C."/>
        </authorList>
    </citation>
    <scope>NUCLEOTIDE SEQUENCE</scope>
    <source>
        <strain evidence="3">KCTC 23224</strain>
    </source>
</reference>
<evidence type="ECO:0000256" key="1">
    <source>
        <dbReference type="ARBA" id="ARBA00022975"/>
    </source>
</evidence>
<dbReference type="InterPro" id="IPR050138">
    <property type="entry name" value="DHOase/Allantoinase_Hydrolase"/>
</dbReference>
<dbReference type="InterPro" id="IPR011059">
    <property type="entry name" value="Metal-dep_hydrolase_composite"/>
</dbReference>
<dbReference type="AlphaFoldDB" id="A0A8J3G5W9"/>
<dbReference type="GO" id="GO:0004151">
    <property type="term" value="F:dihydroorotase activity"/>
    <property type="evidence" value="ECO:0007669"/>
    <property type="project" value="InterPro"/>
</dbReference>
<dbReference type="Gene3D" id="3.20.20.140">
    <property type="entry name" value="Metal-dependent hydrolases"/>
    <property type="match status" value="1"/>
</dbReference>
<dbReference type="GO" id="GO:0006145">
    <property type="term" value="P:purine nucleobase catabolic process"/>
    <property type="evidence" value="ECO:0007669"/>
    <property type="project" value="TreeGrafter"/>
</dbReference>
<evidence type="ECO:0000259" key="2">
    <source>
        <dbReference type="Pfam" id="PF12890"/>
    </source>
</evidence>
<gene>
    <name evidence="3" type="primary">pyrC2</name>
    <name evidence="3" type="ORF">GCM10008106_22510</name>
</gene>
<dbReference type="Proteomes" id="UP000642809">
    <property type="component" value="Unassembled WGS sequence"/>
</dbReference>
<dbReference type="SUPFAM" id="SSF51556">
    <property type="entry name" value="Metallo-dependent hydrolases"/>
    <property type="match status" value="1"/>
</dbReference>
<dbReference type="GO" id="GO:0046872">
    <property type="term" value="F:metal ion binding"/>
    <property type="evidence" value="ECO:0007669"/>
    <property type="project" value="InterPro"/>
</dbReference>
<accession>A0A8J3G5W9</accession>
<proteinExistence type="predicted"/>
<evidence type="ECO:0000313" key="4">
    <source>
        <dbReference type="Proteomes" id="UP000642809"/>
    </source>
</evidence>
<reference evidence="3" key="2">
    <citation type="submission" date="2020-09" db="EMBL/GenBank/DDBJ databases">
        <authorList>
            <person name="Sun Q."/>
            <person name="Kim S."/>
        </authorList>
    </citation>
    <scope>NUCLEOTIDE SEQUENCE</scope>
    <source>
        <strain evidence="3">KCTC 23224</strain>
    </source>
</reference>
<dbReference type="GO" id="GO:0006221">
    <property type="term" value="P:pyrimidine nucleotide biosynthetic process"/>
    <property type="evidence" value="ECO:0007669"/>
    <property type="project" value="UniProtKB-KW"/>
</dbReference>
<organism evidence="3 4">
    <name type="scientific">Mongoliitalea lutea</name>
    <dbReference type="NCBI Taxonomy" id="849756"/>
    <lineage>
        <taxon>Bacteria</taxon>
        <taxon>Pseudomonadati</taxon>
        <taxon>Bacteroidota</taxon>
        <taxon>Cytophagia</taxon>
        <taxon>Cytophagales</taxon>
        <taxon>Cyclobacteriaceae</taxon>
        <taxon>Mongoliitalea</taxon>
    </lineage>
</organism>
<dbReference type="GO" id="GO:0005737">
    <property type="term" value="C:cytoplasm"/>
    <property type="evidence" value="ECO:0007669"/>
    <property type="project" value="TreeGrafter"/>
</dbReference>
<dbReference type="PANTHER" id="PTHR43668">
    <property type="entry name" value="ALLANTOINASE"/>
    <property type="match status" value="1"/>
</dbReference>
<name>A0A8J3G5W9_9BACT</name>
<feature type="domain" description="Dihydroorotase catalytic" evidence="2">
    <location>
        <begin position="4"/>
        <end position="172"/>
    </location>
</feature>
<sequence>MSGEPGEEYKESLDTLGRVLKVSGFAKAVVLPNNHPVTQTKNEVEFLKSKSKHWLTELVLHATVTKDAKGEDFTDILDLHAQGVKIFGDGIKPLSNPDRMMKTLQYLQKFDGILFDHSYDPLISMFGQMHEGAISTQLGFKGIPNLAEDISVQRNLEILRYTGGRLHFQTVNTAKSVGLIRQAKKEGLNVTADVSIYQLIFSDADLMGFDSNYKIVPPLRGKEDRDALIEGLKDGTIDALVSNHQPQDLDAKQVEFDYASPGMIGLQTFLPALVSLSAELPWELLIEKITTGPAQVLGLPIQSDTLTIFDPEESWEYNSQSNESLSFNHPWWNTTLKGKVKYMLGKGMFEQFS</sequence>
<dbReference type="InterPro" id="IPR004722">
    <property type="entry name" value="DHOase"/>
</dbReference>
<dbReference type="Pfam" id="PF12890">
    <property type="entry name" value="DHOase"/>
    <property type="match status" value="1"/>
</dbReference>
<dbReference type="InterPro" id="IPR024403">
    <property type="entry name" value="DHOase_cat"/>
</dbReference>
<dbReference type="PANTHER" id="PTHR43668:SF2">
    <property type="entry name" value="ALLANTOINASE"/>
    <property type="match status" value="1"/>
</dbReference>
<keyword evidence="1" id="KW-0665">Pyrimidine biosynthesis</keyword>
<protein>
    <submittedName>
        <fullName evidence="3">Dihydroorotase</fullName>
    </submittedName>
</protein>